<dbReference type="AlphaFoldDB" id="A0A381QQA7"/>
<gene>
    <name evidence="5" type="ORF">METZ01_LOCUS34389</name>
</gene>
<dbReference type="EMBL" id="UINC01001471">
    <property type="protein sequence ID" value="SUZ81535.1"/>
    <property type="molecule type" value="Genomic_DNA"/>
</dbReference>
<dbReference type="InterPro" id="IPR037187">
    <property type="entry name" value="DnaK_N"/>
</dbReference>
<dbReference type="GO" id="GO:0008270">
    <property type="term" value="F:zinc ion binding"/>
    <property type="evidence" value="ECO:0007669"/>
    <property type="project" value="UniProtKB-KW"/>
</dbReference>
<reference evidence="5" key="1">
    <citation type="submission" date="2018-05" db="EMBL/GenBank/DDBJ databases">
        <authorList>
            <person name="Lanie J.A."/>
            <person name="Ng W.-L."/>
            <person name="Kazmierczak K.M."/>
            <person name="Andrzejewski T.M."/>
            <person name="Davidsen T.M."/>
            <person name="Wayne K.J."/>
            <person name="Tettelin H."/>
            <person name="Glass J.I."/>
            <person name="Rusch D."/>
            <person name="Podicherti R."/>
            <person name="Tsui H.-C.T."/>
            <person name="Winkler M.E."/>
        </authorList>
    </citation>
    <scope>NUCLEOTIDE SEQUENCE</scope>
</reference>
<dbReference type="Gene3D" id="1.20.120.910">
    <property type="entry name" value="DksA, coiled-coil domain"/>
    <property type="match status" value="1"/>
</dbReference>
<name>A0A381QQA7_9ZZZZ</name>
<feature type="domain" description="Zinc finger DksA/TraR C4-type" evidence="4">
    <location>
        <begin position="93"/>
        <end position="122"/>
    </location>
</feature>
<organism evidence="5">
    <name type="scientific">marine metagenome</name>
    <dbReference type="NCBI Taxonomy" id="408172"/>
    <lineage>
        <taxon>unclassified sequences</taxon>
        <taxon>metagenomes</taxon>
        <taxon>ecological metagenomes</taxon>
    </lineage>
</organism>
<dbReference type="PANTHER" id="PTHR33823:SF2">
    <property type="entry name" value="RNA POLYMERASE-BINDING TRANSCRIPTION FACTOR DKSA"/>
    <property type="match status" value="1"/>
</dbReference>
<protein>
    <recommendedName>
        <fullName evidence="4">Zinc finger DksA/TraR C4-type domain-containing protein</fullName>
    </recommendedName>
</protein>
<evidence type="ECO:0000313" key="5">
    <source>
        <dbReference type="EMBL" id="SUZ81535.1"/>
    </source>
</evidence>
<keyword evidence="2" id="KW-0863">Zinc-finger</keyword>
<evidence type="ECO:0000256" key="2">
    <source>
        <dbReference type="ARBA" id="ARBA00022771"/>
    </source>
</evidence>
<keyword evidence="1" id="KW-0479">Metal-binding</keyword>
<proteinExistence type="predicted"/>
<evidence type="ECO:0000259" key="4">
    <source>
        <dbReference type="Pfam" id="PF01258"/>
    </source>
</evidence>
<evidence type="ECO:0000256" key="3">
    <source>
        <dbReference type="ARBA" id="ARBA00022833"/>
    </source>
</evidence>
<evidence type="ECO:0000256" key="1">
    <source>
        <dbReference type="ARBA" id="ARBA00022723"/>
    </source>
</evidence>
<dbReference type="SUPFAM" id="SSF109635">
    <property type="entry name" value="DnaK suppressor protein DksA, alpha-hairpin domain"/>
    <property type="match status" value="1"/>
</dbReference>
<keyword evidence="3" id="KW-0862">Zinc</keyword>
<dbReference type="Pfam" id="PF01258">
    <property type="entry name" value="zf-dskA_traR"/>
    <property type="match status" value="1"/>
</dbReference>
<dbReference type="PANTHER" id="PTHR33823">
    <property type="entry name" value="RNA POLYMERASE-BINDING TRANSCRIPTION FACTOR DKSA-RELATED"/>
    <property type="match status" value="1"/>
</dbReference>
<dbReference type="PROSITE" id="PS51128">
    <property type="entry name" value="ZF_DKSA_2"/>
    <property type="match status" value="1"/>
</dbReference>
<sequence>MVKKEKNRYSKKELIGFEKLINEKIDIAQKELDFIKESLLRKHLSGTDSTQGALKTLEDGADTMEKESLSQLAGRQQKFISNLEKALIRIKNGTYGICKDTGKLIDKNRLKAVPHATQTIEAKLNRG</sequence>
<accession>A0A381QQA7</accession>
<dbReference type="InterPro" id="IPR000962">
    <property type="entry name" value="Znf_DskA_TraR"/>
</dbReference>